<dbReference type="InterPro" id="IPR036779">
    <property type="entry name" value="LysM_dom_sf"/>
</dbReference>
<feature type="signal peptide" evidence="1">
    <location>
        <begin position="1"/>
        <end position="44"/>
    </location>
</feature>
<dbReference type="InterPro" id="IPR050570">
    <property type="entry name" value="Cell_wall_metabolism_enzyme"/>
</dbReference>
<feature type="domain" description="LysM" evidence="2">
    <location>
        <begin position="48"/>
        <end position="97"/>
    </location>
</feature>
<evidence type="ECO:0000259" key="2">
    <source>
        <dbReference type="PROSITE" id="PS51782"/>
    </source>
</evidence>
<organism evidence="3 4">
    <name type="scientific">Streptomyces paromomycinus</name>
    <name type="common">Streptomyces rimosus subsp. paromomycinus</name>
    <dbReference type="NCBI Taxonomy" id="92743"/>
    <lineage>
        <taxon>Bacteria</taxon>
        <taxon>Bacillati</taxon>
        <taxon>Actinomycetota</taxon>
        <taxon>Actinomycetes</taxon>
        <taxon>Kitasatosporales</taxon>
        <taxon>Streptomycetaceae</taxon>
        <taxon>Streptomyces</taxon>
    </lineage>
</organism>
<accession>A0A401WAY7</accession>
<reference evidence="3 4" key="1">
    <citation type="submission" date="2018-11" db="EMBL/GenBank/DDBJ databases">
        <title>Whole genome sequence of Streptomyces paromomycinus NBRC 15454(T).</title>
        <authorList>
            <person name="Komaki H."/>
            <person name="Tamura T."/>
        </authorList>
    </citation>
    <scope>NUCLEOTIDE SEQUENCE [LARGE SCALE GENOMIC DNA]</scope>
    <source>
        <strain evidence="3 4">NBRC 15454</strain>
    </source>
</reference>
<dbReference type="PROSITE" id="PS51782">
    <property type="entry name" value="LYSM"/>
    <property type="match status" value="1"/>
</dbReference>
<dbReference type="SMART" id="SM00257">
    <property type="entry name" value="LysM"/>
    <property type="match status" value="1"/>
</dbReference>
<gene>
    <name evidence="3" type="ORF">GKJPGBOP_06275</name>
</gene>
<dbReference type="PANTHER" id="PTHR21666">
    <property type="entry name" value="PEPTIDASE-RELATED"/>
    <property type="match status" value="1"/>
</dbReference>
<dbReference type="CDD" id="cd12797">
    <property type="entry name" value="M23_peptidase"/>
    <property type="match status" value="1"/>
</dbReference>
<dbReference type="SUPFAM" id="SSF51261">
    <property type="entry name" value="Duplicated hybrid motif"/>
    <property type="match status" value="1"/>
</dbReference>
<evidence type="ECO:0000256" key="1">
    <source>
        <dbReference type="SAM" id="SignalP"/>
    </source>
</evidence>
<keyword evidence="1" id="KW-0732">Signal</keyword>
<dbReference type="SUPFAM" id="SSF54106">
    <property type="entry name" value="LysM domain"/>
    <property type="match status" value="1"/>
</dbReference>
<feature type="chain" id="PRO_5019257082" evidence="1">
    <location>
        <begin position="45"/>
        <end position="255"/>
    </location>
</feature>
<comment type="caution">
    <text evidence="3">The sequence shown here is derived from an EMBL/GenBank/DDBJ whole genome shotgun (WGS) entry which is preliminary data.</text>
</comment>
<dbReference type="AlphaFoldDB" id="A0A401WAY7"/>
<proteinExistence type="predicted"/>
<dbReference type="Gene3D" id="3.10.350.10">
    <property type="entry name" value="LysM domain"/>
    <property type="match status" value="1"/>
</dbReference>
<dbReference type="RefSeq" id="WP_174857250.1">
    <property type="nucleotide sequence ID" value="NZ_BHZD01000001.1"/>
</dbReference>
<dbReference type="InterPro" id="IPR011055">
    <property type="entry name" value="Dup_hybrid_motif"/>
</dbReference>
<keyword evidence="4" id="KW-1185">Reference proteome</keyword>
<dbReference type="PANTHER" id="PTHR21666:SF270">
    <property type="entry name" value="MUREIN HYDROLASE ACTIVATOR ENVC"/>
    <property type="match status" value="1"/>
</dbReference>
<evidence type="ECO:0000313" key="3">
    <source>
        <dbReference type="EMBL" id="GCD46525.1"/>
    </source>
</evidence>
<dbReference type="Gene3D" id="2.70.70.10">
    <property type="entry name" value="Glucose Permease (Domain IIA)"/>
    <property type="match status" value="1"/>
</dbReference>
<name>A0A401WAY7_STREY</name>
<dbReference type="Proteomes" id="UP000286746">
    <property type="component" value="Unassembled WGS sequence"/>
</dbReference>
<dbReference type="EMBL" id="BHZD01000001">
    <property type="protein sequence ID" value="GCD46525.1"/>
    <property type="molecule type" value="Genomic_DNA"/>
</dbReference>
<dbReference type="Pfam" id="PF01551">
    <property type="entry name" value="Peptidase_M23"/>
    <property type="match status" value="1"/>
</dbReference>
<dbReference type="Pfam" id="PF01476">
    <property type="entry name" value="LysM"/>
    <property type="match status" value="1"/>
</dbReference>
<dbReference type="CDD" id="cd00118">
    <property type="entry name" value="LysM"/>
    <property type="match status" value="1"/>
</dbReference>
<sequence>MMFSPTGRHRAPRRRSGAGRLLTRASTAAATLALPVVGASVASAADGGTYTVAPGDSLSGIAAKQGVKGGWTKLYASNRSAVGGDPDLIKVGTKLKLGGPAVAPQRRASRTAERPAVRAASGDAVRPVRGGTLTAGFGAGGGHWANGHTGQDFAVPVGTAVRAARGGTVVKAGWGGAYGYEVVVRHHSGSYTQYAHLSQIRVPVGATVGAGERIGRSGATGNVTGPHLHFEVRATPNYGSAVDPMAWLRRHGAFD</sequence>
<evidence type="ECO:0000313" key="4">
    <source>
        <dbReference type="Proteomes" id="UP000286746"/>
    </source>
</evidence>
<dbReference type="InterPro" id="IPR018392">
    <property type="entry name" value="LysM"/>
</dbReference>
<dbReference type="FunFam" id="2.70.70.10:FF:000013">
    <property type="entry name" value="Peptidase family M23"/>
    <property type="match status" value="1"/>
</dbReference>
<protein>
    <submittedName>
        <fullName evidence="3">Peptidase</fullName>
    </submittedName>
</protein>
<dbReference type="InterPro" id="IPR016047">
    <property type="entry name" value="M23ase_b-sheet_dom"/>
</dbReference>
<dbReference type="GO" id="GO:0004222">
    <property type="term" value="F:metalloendopeptidase activity"/>
    <property type="evidence" value="ECO:0007669"/>
    <property type="project" value="TreeGrafter"/>
</dbReference>